<keyword evidence="3" id="KW-1185">Reference proteome</keyword>
<feature type="domain" description="Bacterial Pleckstrin homology" evidence="1">
    <location>
        <begin position="16"/>
        <end position="129"/>
    </location>
</feature>
<sequence length="810" mass="90408">MGLIDYIGDNAAQIDPMEYENEVREKDPRLLQLDEDVIFAFKGRGGSGRDHYMLTTKRVIIRDKKGMTGKQIEYTSVPYKSIHAFSVETAGSIDTDQELQLYAHGIGRISIDLVKTINVLPIYRFLSSAIIQGKLAGKNADGAVVFDSTAQMMGSSTGFFDIFGSNYAQIDKEMVESRLKSNPNILLDDEKVEMAFMCGRDSFILTSHRLLKIDVQGMTGKKVEYLTILWPLIKGYSVETAGNILDRDSELTLFFNLPDTKCYAEGCPRNSLTRMKVDFRNGQTDLFAVQRYISDKLLGPDQVAYSQHSNTMSGSHYANNYGAAGLLPTGVGSCLSWLGDDNRMIDASIANRQFHSEMPILQACENVELAFKGRRDMLLFTTKRVIFVDMQGFLGMGKKMEFTSLPYSTISAFAVRSAGSWIDKDSELCLWLDFDDVFNPPRENEDDPPPPPIPRKSYLEIDFQKDKVDMLVLHRYLSERLMAVTAHALKPYTSPVSQNLLVPSPPGTIEMVLGWIGGNASAIDSKAVNEKFREAGLLQHDERVAFAFKTGRDSLYLTNKRIFFIDVQGFTGTRKEYMSVPWDSIRSWSVESAGSFDRDVELFASFTGYWNNKIKQDLRKGTADIFAINSFMSHFVIGNADGRTALANAQSYQPPPPGSMTSFLGYLNDAHMKDATVLTATLRATPALLQSDESIEAAFKCGRDMFLISTKRIIIVDKQGITGKSVEYKSYPLGCNAAFRIETEGHLLSGSEVKIYTEHYSIKQELAKGQKGNIWLIHEILSGKILKSSDGGDSSQQIPVVVAQMEALRY</sequence>
<organism evidence="2 3">
    <name type="scientific">Discostella pseudostelligera</name>
    <dbReference type="NCBI Taxonomy" id="259834"/>
    <lineage>
        <taxon>Eukaryota</taxon>
        <taxon>Sar</taxon>
        <taxon>Stramenopiles</taxon>
        <taxon>Ochrophyta</taxon>
        <taxon>Bacillariophyta</taxon>
        <taxon>Coscinodiscophyceae</taxon>
        <taxon>Thalassiosirophycidae</taxon>
        <taxon>Stephanodiscales</taxon>
        <taxon>Stephanodiscaceae</taxon>
        <taxon>Discostella</taxon>
    </lineage>
</organism>
<dbReference type="InterPro" id="IPR012544">
    <property type="entry name" value="PHb"/>
</dbReference>
<dbReference type="CDD" id="cd13225">
    <property type="entry name" value="PH-like_bacteria"/>
    <property type="match status" value="1"/>
</dbReference>
<dbReference type="Gene3D" id="2.30.29.50">
    <property type="entry name" value="Bacterial Pleckstrin homology domain"/>
    <property type="match status" value="5"/>
</dbReference>
<dbReference type="EMBL" id="JALLBG020000312">
    <property type="protein sequence ID" value="KAL3756214.1"/>
    <property type="molecule type" value="Genomic_DNA"/>
</dbReference>
<reference evidence="2 3" key="1">
    <citation type="submission" date="2024-10" db="EMBL/GenBank/DDBJ databases">
        <title>Updated reference genomes for cyclostephanoid diatoms.</title>
        <authorList>
            <person name="Roberts W.R."/>
            <person name="Alverson A.J."/>
        </authorList>
    </citation>
    <scope>NUCLEOTIDE SEQUENCE [LARGE SCALE GENOMIC DNA]</scope>
    <source>
        <strain evidence="2 3">AJA232-27</strain>
    </source>
</reference>
<feature type="domain" description="Bacterial Pleckstrin homology" evidence="1">
    <location>
        <begin position="518"/>
        <end position="635"/>
    </location>
</feature>
<feature type="domain" description="Bacterial Pleckstrin homology" evidence="1">
    <location>
        <begin position="351"/>
        <end position="433"/>
    </location>
</feature>
<name>A0ABD3LWU0_9STRA</name>
<proteinExistence type="predicted"/>
<accession>A0ABD3LWU0</accession>
<dbReference type="PANTHER" id="PTHR35796:SF3">
    <property type="entry name" value="BHLH DOMAIN-CONTAINING PROTEIN"/>
    <property type="match status" value="1"/>
</dbReference>
<dbReference type="Pfam" id="PF08000">
    <property type="entry name" value="bPH_1"/>
    <property type="match status" value="5"/>
</dbReference>
<gene>
    <name evidence="2" type="ORF">ACHAWU_007165</name>
</gene>
<dbReference type="PANTHER" id="PTHR35796">
    <property type="entry name" value="HYPOTHETICAL CYTOSOLIC PROTEIN"/>
    <property type="match status" value="1"/>
</dbReference>
<feature type="domain" description="Bacterial Pleckstrin homology" evidence="1">
    <location>
        <begin position="166"/>
        <end position="294"/>
    </location>
</feature>
<evidence type="ECO:0000313" key="2">
    <source>
        <dbReference type="EMBL" id="KAL3756214.1"/>
    </source>
</evidence>
<comment type="caution">
    <text evidence="2">The sequence shown here is derived from an EMBL/GenBank/DDBJ whole genome shotgun (WGS) entry which is preliminary data.</text>
</comment>
<dbReference type="AlphaFoldDB" id="A0ABD3LWU0"/>
<feature type="domain" description="Bacterial Pleckstrin homology" evidence="1">
    <location>
        <begin position="686"/>
        <end position="782"/>
    </location>
</feature>
<evidence type="ECO:0000259" key="1">
    <source>
        <dbReference type="Pfam" id="PF08000"/>
    </source>
</evidence>
<dbReference type="InterPro" id="IPR037063">
    <property type="entry name" value="PHb_sf"/>
</dbReference>
<protein>
    <recommendedName>
        <fullName evidence="1">Bacterial Pleckstrin homology domain-containing protein</fullName>
    </recommendedName>
</protein>
<dbReference type="Proteomes" id="UP001530293">
    <property type="component" value="Unassembled WGS sequence"/>
</dbReference>
<evidence type="ECO:0000313" key="3">
    <source>
        <dbReference type="Proteomes" id="UP001530293"/>
    </source>
</evidence>
<dbReference type="SUPFAM" id="SSF50729">
    <property type="entry name" value="PH domain-like"/>
    <property type="match status" value="5"/>
</dbReference>